<dbReference type="PANTHER" id="PTHR14344">
    <property type="entry name" value="WD REPEAT PROTEIN"/>
    <property type="match status" value="1"/>
</dbReference>
<dbReference type="EMBL" id="DS985267">
    <property type="protein sequence ID" value="EDV19700.1"/>
    <property type="molecule type" value="Genomic_DNA"/>
</dbReference>
<dbReference type="InterPro" id="IPR020472">
    <property type="entry name" value="WD40_PAC1"/>
</dbReference>
<evidence type="ECO:0000256" key="3">
    <source>
        <dbReference type="ARBA" id="ARBA00022574"/>
    </source>
</evidence>
<dbReference type="OrthoDB" id="5594999at2759"/>
<gene>
    <name evidence="9" type="ORF">TRIADDRAFT_61749</name>
</gene>
<evidence type="ECO:0000256" key="6">
    <source>
        <dbReference type="ARBA" id="ARBA00038255"/>
    </source>
</evidence>
<dbReference type="HOGENOM" id="CLU_338407_0_0_1"/>
<dbReference type="Proteomes" id="UP000009022">
    <property type="component" value="Unassembled WGS sequence"/>
</dbReference>
<dbReference type="KEGG" id="tad:TRIADDRAFT_61749"/>
<comment type="similarity">
    <text evidence="6">Belongs to the WD repeat WDR6 family.</text>
</comment>
<evidence type="ECO:0000256" key="7">
    <source>
        <dbReference type="ARBA" id="ARBA00040154"/>
    </source>
</evidence>
<sequence length="841" mass="94143">MGKKCFDDYFVYLKSAFSNNDYVVAIFGEKCLRIINVIGSSDRYLFDHLKVFSQSIMFRMDTLTSVFNVKSWIWDAAWIYDNNKDIRTKEPILLALVTGLNAVVIVEWKTLNESLQEKKQVAEVSIKLIGHEGAIFSITFANENYLCSASDDRSIRLWQVNEDWISDPRKERKPVILSPLKTFYGHKARVWDAYLLSDYVISIGEGKNIWSMAISPDGSLAATGGGDASIRLWPILNFHPLVVNQTITLPVNLDESVKTESKSFRIHICLLVTCISILGRYCYFVRLVTVTSLGSNSKAVELENYFSGKVLSLVWAIGYTDHESVNLIATGPEGVMVWFTIVSTKDGLKTYLMKSMNLPNCKHRWVTCAQIISISSVNDLSLGSTSSNRTKRKTCFIICGDRHGTVHVYDGNDTDTSEVHHNIKEGILPINSFRNLHGDNGVTSICSSRNHVFTCGRNGMYCKFLKTERGIELIEKLKDGGVRGTFAYIKATKACICNFTLTKPTCKVILKESLHGREITDIYLLDWRRKPLGANNSERVICYRICLNINKVTGNEGFLRRLKVCRDHISSIRAIVGSRLQSNLDGSERGRIIILFTAGGRMLLKAWKVTLPACGDGDVALSQNYNDSDVTLISELSQNEINFRKKVKTQQDSSLESRIMALASFCIDQTIYSKFTDESIYFVAAACSDGLISSDANRYSIPFLLSGATDGKIAIWQVDTALLDQFSLSQEEVLLDPKCNKPDVLKAHACGVNKINAMRDPGIQFLSPTYIVSVSIDQRLKIWYIPTDAKFCSVKRIFSSFVNVADASNLHACPIGCNEWIIGICGTGIEIFHVTIKPDEQ</sequence>
<dbReference type="InterPro" id="IPR051973">
    <property type="entry name" value="tRNA_Anticodon_Mtase-Reg"/>
</dbReference>
<dbReference type="PANTHER" id="PTHR14344:SF3">
    <property type="entry name" value="WD REPEAT-CONTAINING PROTEIN 6"/>
    <property type="match status" value="1"/>
</dbReference>
<feature type="repeat" description="WD" evidence="8">
    <location>
        <begin position="128"/>
        <end position="161"/>
    </location>
</feature>
<comment type="subcellular location">
    <subcellularLocation>
        <location evidence="1">Cytoplasm</location>
    </subcellularLocation>
</comment>
<dbReference type="CTD" id="6759028"/>
<evidence type="ECO:0000256" key="8">
    <source>
        <dbReference type="PROSITE-ProRule" id="PRU00221"/>
    </source>
</evidence>
<dbReference type="AlphaFoldDB" id="B3SBV5"/>
<dbReference type="SMART" id="SM00320">
    <property type="entry name" value="WD40"/>
    <property type="match status" value="6"/>
</dbReference>
<dbReference type="PROSITE" id="PS50082">
    <property type="entry name" value="WD_REPEATS_2"/>
    <property type="match status" value="2"/>
</dbReference>
<evidence type="ECO:0000256" key="4">
    <source>
        <dbReference type="ARBA" id="ARBA00022694"/>
    </source>
</evidence>
<dbReference type="GO" id="GO:0005737">
    <property type="term" value="C:cytoplasm"/>
    <property type="evidence" value="ECO:0007669"/>
    <property type="project" value="UniProtKB-SubCell"/>
</dbReference>
<dbReference type="InParanoid" id="B3SBV5"/>
<feature type="repeat" description="WD" evidence="8">
    <location>
        <begin position="202"/>
        <end position="233"/>
    </location>
</feature>
<dbReference type="eggNOG" id="KOG0974">
    <property type="taxonomic scope" value="Eukaryota"/>
</dbReference>
<evidence type="ECO:0000256" key="1">
    <source>
        <dbReference type="ARBA" id="ARBA00004496"/>
    </source>
</evidence>
<evidence type="ECO:0000313" key="9">
    <source>
        <dbReference type="EMBL" id="EDV19700.1"/>
    </source>
</evidence>
<dbReference type="InterPro" id="IPR036322">
    <property type="entry name" value="WD40_repeat_dom_sf"/>
</dbReference>
<reference evidence="9 10" key="1">
    <citation type="journal article" date="2008" name="Nature">
        <title>The Trichoplax genome and the nature of placozoans.</title>
        <authorList>
            <person name="Srivastava M."/>
            <person name="Begovic E."/>
            <person name="Chapman J."/>
            <person name="Putnam N.H."/>
            <person name="Hellsten U."/>
            <person name="Kawashima T."/>
            <person name="Kuo A."/>
            <person name="Mitros T."/>
            <person name="Salamov A."/>
            <person name="Carpenter M.L."/>
            <person name="Signorovitch A.Y."/>
            <person name="Moreno M.A."/>
            <person name="Kamm K."/>
            <person name="Grimwood J."/>
            <person name="Schmutz J."/>
            <person name="Shapiro H."/>
            <person name="Grigoriev I.V."/>
            <person name="Buss L.W."/>
            <person name="Schierwater B."/>
            <person name="Dellaporta S.L."/>
            <person name="Rokhsar D.S."/>
        </authorList>
    </citation>
    <scope>NUCLEOTIDE SEQUENCE [LARGE SCALE GENOMIC DNA]</scope>
    <source>
        <strain evidence="9 10">Grell-BS-1999</strain>
    </source>
</reference>
<dbReference type="InterPro" id="IPR001680">
    <property type="entry name" value="WD40_rpt"/>
</dbReference>
<keyword evidence="10" id="KW-1185">Reference proteome</keyword>
<dbReference type="RefSeq" id="XP_002117724.1">
    <property type="nucleotide sequence ID" value="XM_002117688.1"/>
</dbReference>
<evidence type="ECO:0000256" key="5">
    <source>
        <dbReference type="ARBA" id="ARBA00022737"/>
    </source>
</evidence>
<evidence type="ECO:0000256" key="2">
    <source>
        <dbReference type="ARBA" id="ARBA00022490"/>
    </source>
</evidence>
<dbReference type="Pfam" id="PF00400">
    <property type="entry name" value="WD40"/>
    <property type="match status" value="2"/>
</dbReference>
<dbReference type="PRINTS" id="PR00320">
    <property type="entry name" value="GPROTEINBRPT"/>
</dbReference>
<keyword evidence="3 8" id="KW-0853">WD repeat</keyword>
<dbReference type="PhylomeDB" id="B3SBV5"/>
<dbReference type="InterPro" id="IPR015943">
    <property type="entry name" value="WD40/YVTN_repeat-like_dom_sf"/>
</dbReference>
<dbReference type="PROSITE" id="PS50294">
    <property type="entry name" value="WD_REPEATS_REGION"/>
    <property type="match status" value="2"/>
</dbReference>
<name>B3SBV5_TRIAD</name>
<organism evidence="9 10">
    <name type="scientific">Trichoplax adhaerens</name>
    <name type="common">Trichoplax reptans</name>
    <dbReference type="NCBI Taxonomy" id="10228"/>
    <lineage>
        <taxon>Eukaryota</taxon>
        <taxon>Metazoa</taxon>
        <taxon>Placozoa</taxon>
        <taxon>Uniplacotomia</taxon>
        <taxon>Trichoplacea</taxon>
        <taxon>Trichoplacidae</taxon>
        <taxon>Trichoplax</taxon>
    </lineage>
</organism>
<keyword evidence="4" id="KW-0819">tRNA processing</keyword>
<keyword evidence="5" id="KW-0677">Repeat</keyword>
<evidence type="ECO:0000313" key="10">
    <source>
        <dbReference type="Proteomes" id="UP000009022"/>
    </source>
</evidence>
<dbReference type="STRING" id="10228.B3SBV5"/>
<keyword evidence="2" id="KW-0963">Cytoplasm</keyword>
<dbReference type="SUPFAM" id="SSF50978">
    <property type="entry name" value="WD40 repeat-like"/>
    <property type="match status" value="1"/>
</dbReference>
<protein>
    <recommendedName>
        <fullName evidence="7">tRNA (34-2'-O)-methyltransferase regulator WDR6</fullName>
    </recommendedName>
</protein>
<accession>B3SBV5</accession>
<dbReference type="GeneID" id="6759028"/>
<proteinExistence type="inferred from homology"/>
<dbReference type="GO" id="GO:0008033">
    <property type="term" value="P:tRNA processing"/>
    <property type="evidence" value="ECO:0007669"/>
    <property type="project" value="UniProtKB-KW"/>
</dbReference>
<dbReference type="OMA" id="NEWICRE"/>
<dbReference type="Gene3D" id="2.130.10.10">
    <property type="entry name" value="YVTN repeat-like/Quinoprotein amine dehydrogenase"/>
    <property type="match status" value="2"/>
</dbReference>